<dbReference type="Pfam" id="PF07875">
    <property type="entry name" value="Coat_F"/>
    <property type="match status" value="1"/>
</dbReference>
<protein>
    <submittedName>
        <fullName evidence="2">Spore coat protein</fullName>
    </submittedName>
</protein>
<dbReference type="AlphaFoldDB" id="A0A9X1WWL0"/>
<name>A0A9X1WWL0_9BACL</name>
<dbReference type="InterPro" id="IPR012851">
    <property type="entry name" value="Spore_coat_CotF-like"/>
</dbReference>
<keyword evidence="2" id="KW-0167">Capsid protein</keyword>
<accession>A0A9X1WWL0</accession>
<feature type="region of interest" description="Disordered" evidence="1">
    <location>
        <begin position="110"/>
        <end position="144"/>
    </location>
</feature>
<sequence>MNMNYQNQNQNQTQNQSNSAFMQDEDLLYTILSDLKRTVREYTTATTEASCPTVRQMFTQMTNDTLRMQGDLYNLMKQMNMYSTSSPALRQDVDKQIQDARNTQQKCRQFVQQKTSGMGQSAQASQMQASQMQPQQNAQNPYFM</sequence>
<keyword evidence="2" id="KW-0946">Virion</keyword>
<dbReference type="Proteomes" id="UP001139347">
    <property type="component" value="Unassembled WGS sequence"/>
</dbReference>
<dbReference type="Gene3D" id="1.20.1260.10">
    <property type="match status" value="1"/>
</dbReference>
<reference evidence="2" key="1">
    <citation type="submission" date="2022-04" db="EMBL/GenBank/DDBJ databases">
        <title>Paenibacillus mangrovi sp. nov., a novel endophytic bacterium isolated from bark of Kandelia candel.</title>
        <authorList>
            <person name="Tuo L."/>
        </authorList>
    </citation>
    <scope>NUCLEOTIDE SEQUENCE</scope>
    <source>
        <strain evidence="2">KQZ6P-2</strain>
    </source>
</reference>
<evidence type="ECO:0000313" key="3">
    <source>
        <dbReference type="Proteomes" id="UP001139347"/>
    </source>
</evidence>
<evidence type="ECO:0000313" key="2">
    <source>
        <dbReference type="EMBL" id="MCJ8013339.1"/>
    </source>
</evidence>
<dbReference type="EMBL" id="JALIRP010000006">
    <property type="protein sequence ID" value="MCJ8013339.1"/>
    <property type="molecule type" value="Genomic_DNA"/>
</dbReference>
<organism evidence="2 3">
    <name type="scientific">Paenibacillus mangrovi</name>
    <dbReference type="NCBI Taxonomy" id="2931978"/>
    <lineage>
        <taxon>Bacteria</taxon>
        <taxon>Bacillati</taxon>
        <taxon>Bacillota</taxon>
        <taxon>Bacilli</taxon>
        <taxon>Bacillales</taxon>
        <taxon>Paenibacillaceae</taxon>
        <taxon>Paenibacillus</taxon>
    </lineage>
</organism>
<comment type="caution">
    <text evidence="2">The sequence shown here is derived from an EMBL/GenBank/DDBJ whole genome shotgun (WGS) entry which is preliminary data.</text>
</comment>
<dbReference type="RefSeq" id="WP_244726619.1">
    <property type="nucleotide sequence ID" value="NZ_JALIRP010000006.1"/>
</dbReference>
<dbReference type="InterPro" id="IPR012347">
    <property type="entry name" value="Ferritin-like"/>
</dbReference>
<gene>
    <name evidence="2" type="ORF">MUG84_16540</name>
</gene>
<evidence type="ECO:0000256" key="1">
    <source>
        <dbReference type="SAM" id="MobiDB-lite"/>
    </source>
</evidence>
<keyword evidence="3" id="KW-1185">Reference proteome</keyword>
<proteinExistence type="predicted"/>
<feature type="compositionally biased region" description="Low complexity" evidence="1">
    <location>
        <begin position="116"/>
        <end position="144"/>
    </location>
</feature>